<proteinExistence type="predicted"/>
<dbReference type="EMBL" id="KN838478">
    <property type="protein sequence ID" value="KIJ22276.1"/>
    <property type="molecule type" value="Genomic_DNA"/>
</dbReference>
<accession>A0A0C9U9P2</accession>
<evidence type="ECO:0000313" key="1">
    <source>
        <dbReference type="EMBL" id="KIJ22276.1"/>
    </source>
</evidence>
<sequence>MGKSYIPGIFQGWNVSGKYTQILEFSRPFSDLENFDQPPNLAYIPLSSNWRT</sequence>
<name>A0A0C9U9P2_SPHS4</name>
<reference evidence="1 2" key="1">
    <citation type="submission" date="2014-06" db="EMBL/GenBank/DDBJ databases">
        <title>Evolutionary Origins and Diversification of the Mycorrhizal Mutualists.</title>
        <authorList>
            <consortium name="DOE Joint Genome Institute"/>
            <consortium name="Mycorrhizal Genomics Consortium"/>
            <person name="Kohler A."/>
            <person name="Kuo A."/>
            <person name="Nagy L.G."/>
            <person name="Floudas D."/>
            <person name="Copeland A."/>
            <person name="Barry K.W."/>
            <person name="Cichocki N."/>
            <person name="Veneault-Fourrey C."/>
            <person name="LaButti K."/>
            <person name="Lindquist E.A."/>
            <person name="Lipzen A."/>
            <person name="Lundell T."/>
            <person name="Morin E."/>
            <person name="Murat C."/>
            <person name="Riley R."/>
            <person name="Ohm R."/>
            <person name="Sun H."/>
            <person name="Tunlid A."/>
            <person name="Henrissat B."/>
            <person name="Grigoriev I.V."/>
            <person name="Hibbett D.S."/>
            <person name="Martin F."/>
        </authorList>
    </citation>
    <scope>NUCLEOTIDE SEQUENCE [LARGE SCALE GENOMIC DNA]</scope>
    <source>
        <strain evidence="1 2">SS14</strain>
    </source>
</reference>
<evidence type="ECO:0000313" key="2">
    <source>
        <dbReference type="Proteomes" id="UP000054279"/>
    </source>
</evidence>
<dbReference type="HOGENOM" id="CLU_3088799_0_0_1"/>
<protein>
    <submittedName>
        <fullName evidence="1">Uncharacterized protein</fullName>
    </submittedName>
</protein>
<dbReference type="AlphaFoldDB" id="A0A0C9U9P2"/>
<gene>
    <name evidence="1" type="ORF">M422DRAFT_277367</name>
</gene>
<organism evidence="1 2">
    <name type="scientific">Sphaerobolus stellatus (strain SS14)</name>
    <dbReference type="NCBI Taxonomy" id="990650"/>
    <lineage>
        <taxon>Eukaryota</taxon>
        <taxon>Fungi</taxon>
        <taxon>Dikarya</taxon>
        <taxon>Basidiomycota</taxon>
        <taxon>Agaricomycotina</taxon>
        <taxon>Agaricomycetes</taxon>
        <taxon>Phallomycetidae</taxon>
        <taxon>Geastrales</taxon>
        <taxon>Sphaerobolaceae</taxon>
        <taxon>Sphaerobolus</taxon>
    </lineage>
</organism>
<keyword evidence="2" id="KW-1185">Reference proteome</keyword>
<dbReference type="Proteomes" id="UP000054279">
    <property type="component" value="Unassembled WGS sequence"/>
</dbReference>